<dbReference type="PANTHER" id="PTHR34610">
    <property type="entry name" value="SSL7007 PROTEIN"/>
    <property type="match status" value="1"/>
</dbReference>
<dbReference type="EMBL" id="JAYGIE010000075">
    <property type="protein sequence ID" value="MEA5478485.1"/>
    <property type="molecule type" value="Genomic_DNA"/>
</dbReference>
<reference evidence="2 3" key="1">
    <citation type="submission" date="2023-12" db="EMBL/GenBank/DDBJ databases">
        <title>Baltic Sea Cyanobacteria.</title>
        <authorList>
            <person name="Delbaje E."/>
            <person name="Fewer D.P."/>
            <person name="Shishido T.K."/>
        </authorList>
    </citation>
    <scope>NUCLEOTIDE SEQUENCE [LARGE SCALE GENOMIC DNA]</scope>
    <source>
        <strain evidence="2 3">UHCC 0370</strain>
    </source>
</reference>
<comment type="caution">
    <text evidence="2">The sequence shown here is derived from an EMBL/GenBank/DDBJ whole genome shotgun (WGS) entry which is preliminary data.</text>
</comment>
<dbReference type="Proteomes" id="UP001301388">
    <property type="component" value="Unassembled WGS sequence"/>
</dbReference>
<protein>
    <submittedName>
        <fullName evidence="2">Toxin-antitoxin system toxin component, PIN family</fullName>
    </submittedName>
</protein>
<evidence type="ECO:0000313" key="3">
    <source>
        <dbReference type="Proteomes" id="UP001301388"/>
    </source>
</evidence>
<feature type="domain" description="PIN" evidence="1">
    <location>
        <begin position="3"/>
        <end position="115"/>
    </location>
</feature>
<evidence type="ECO:0000313" key="2">
    <source>
        <dbReference type="EMBL" id="MEA5478485.1"/>
    </source>
</evidence>
<dbReference type="InterPro" id="IPR029060">
    <property type="entry name" value="PIN-like_dom_sf"/>
</dbReference>
<dbReference type="PANTHER" id="PTHR34610:SF4">
    <property type="entry name" value="SLL8027 PROTEIN"/>
    <property type="match status" value="1"/>
</dbReference>
<name>A0ABU5TJV4_9CYAN</name>
<evidence type="ECO:0000259" key="1">
    <source>
        <dbReference type="SMART" id="SM00670"/>
    </source>
</evidence>
<dbReference type="InterPro" id="IPR002850">
    <property type="entry name" value="PIN_toxin-like"/>
</dbReference>
<dbReference type="RefSeq" id="WP_323261973.1">
    <property type="nucleotide sequence ID" value="NZ_JAYGIE010000075.1"/>
</dbReference>
<dbReference type="InterPro" id="IPR002716">
    <property type="entry name" value="PIN_dom"/>
</dbReference>
<keyword evidence="3" id="KW-1185">Reference proteome</keyword>
<gene>
    <name evidence="2" type="ORF">VB774_12725</name>
</gene>
<dbReference type="SUPFAM" id="SSF88723">
    <property type="entry name" value="PIN domain-like"/>
    <property type="match status" value="1"/>
</dbReference>
<dbReference type="NCBIfam" id="TIGR00305">
    <property type="entry name" value="putative toxin-antitoxin system toxin component, PIN family"/>
    <property type="match status" value="1"/>
</dbReference>
<organism evidence="2 3">
    <name type="scientific">Pseudanabaena galeata UHCC 0370</name>
    <dbReference type="NCBI Taxonomy" id="3110310"/>
    <lineage>
        <taxon>Bacteria</taxon>
        <taxon>Bacillati</taxon>
        <taxon>Cyanobacteriota</taxon>
        <taxon>Cyanophyceae</taxon>
        <taxon>Pseudanabaenales</taxon>
        <taxon>Pseudanabaenaceae</taxon>
        <taxon>Pseudanabaena</taxon>
    </lineage>
</organism>
<sequence length="139" mass="15435">MRLVVVFDTNILISALLSMGSKPDLCINLARNGEIESVTCAEIVSEFQQKLIQKFHYPVADAQDVIDEIVGFSRIVVIANTLQVVEADPKDDMIVECGVVGKASHIVTGDKKHLLPMRRYQNIDIVTATDFLTIFSEDQ</sequence>
<accession>A0ABU5TJV4</accession>
<dbReference type="Pfam" id="PF13470">
    <property type="entry name" value="PIN_3"/>
    <property type="match status" value="1"/>
</dbReference>
<proteinExistence type="predicted"/>
<dbReference type="SMART" id="SM00670">
    <property type="entry name" value="PINc"/>
    <property type="match status" value="1"/>
</dbReference>